<dbReference type="Proteomes" id="UP001549097">
    <property type="component" value="Unassembled WGS sequence"/>
</dbReference>
<reference evidence="1 2" key="1">
    <citation type="submission" date="2024-06" db="EMBL/GenBank/DDBJ databases">
        <title>Genomic Encyclopedia of Type Strains, Phase IV (KMG-IV): sequencing the most valuable type-strain genomes for metagenomic binning, comparative biology and taxonomic classification.</title>
        <authorList>
            <person name="Goeker M."/>
        </authorList>
    </citation>
    <scope>NUCLEOTIDE SEQUENCE [LARGE SCALE GENOMIC DNA]</scope>
    <source>
        <strain evidence="1 2">DSM 100124</strain>
    </source>
</reference>
<dbReference type="EMBL" id="JBEPMP010000001">
    <property type="protein sequence ID" value="MET3727109.1"/>
    <property type="molecule type" value="Genomic_DNA"/>
</dbReference>
<evidence type="ECO:0000313" key="1">
    <source>
        <dbReference type="EMBL" id="MET3727109.1"/>
    </source>
</evidence>
<evidence type="ECO:0000313" key="2">
    <source>
        <dbReference type="Proteomes" id="UP001549097"/>
    </source>
</evidence>
<proteinExistence type="predicted"/>
<dbReference type="RefSeq" id="WP_198768313.1">
    <property type="nucleotide sequence ID" value="NZ_JAEACF010000001.1"/>
</dbReference>
<sequence>MDQAGGGMIRVPSHYQGYQWYMSKNINADENIERLMKEKGWILTEKEDHLYFFEGEQGDINVKSNIWRKNYTIFRFSKDI</sequence>
<protein>
    <submittedName>
        <fullName evidence="1">Uncharacterized protein</fullName>
    </submittedName>
</protein>
<gene>
    <name evidence="1" type="ORF">ABID52_000690</name>
</gene>
<name>A0ABV2LET3_9BACL</name>
<comment type="caution">
    <text evidence="1">The sequence shown here is derived from an EMBL/GenBank/DDBJ whole genome shotgun (WGS) entry which is preliminary data.</text>
</comment>
<organism evidence="1 2">
    <name type="scientific">Fictibacillus halophilus</name>
    <dbReference type="NCBI Taxonomy" id="1610490"/>
    <lineage>
        <taxon>Bacteria</taxon>
        <taxon>Bacillati</taxon>
        <taxon>Bacillota</taxon>
        <taxon>Bacilli</taxon>
        <taxon>Bacillales</taxon>
        <taxon>Fictibacillaceae</taxon>
        <taxon>Fictibacillus</taxon>
    </lineage>
</organism>
<keyword evidence="2" id="KW-1185">Reference proteome</keyword>
<accession>A0ABV2LET3</accession>